<evidence type="ECO:0000313" key="2">
    <source>
        <dbReference type="Proteomes" id="UP001443914"/>
    </source>
</evidence>
<evidence type="ECO:0000313" key="1">
    <source>
        <dbReference type="EMBL" id="KAK9676616.1"/>
    </source>
</evidence>
<proteinExistence type="predicted"/>
<name>A0AAW1HIR0_SAPOF</name>
<comment type="caution">
    <text evidence="1">The sequence shown here is derived from an EMBL/GenBank/DDBJ whole genome shotgun (WGS) entry which is preliminary data.</text>
</comment>
<organism evidence="1 2">
    <name type="scientific">Saponaria officinalis</name>
    <name type="common">Common soapwort</name>
    <name type="synonym">Lychnis saponaria</name>
    <dbReference type="NCBI Taxonomy" id="3572"/>
    <lineage>
        <taxon>Eukaryota</taxon>
        <taxon>Viridiplantae</taxon>
        <taxon>Streptophyta</taxon>
        <taxon>Embryophyta</taxon>
        <taxon>Tracheophyta</taxon>
        <taxon>Spermatophyta</taxon>
        <taxon>Magnoliopsida</taxon>
        <taxon>eudicotyledons</taxon>
        <taxon>Gunneridae</taxon>
        <taxon>Pentapetalae</taxon>
        <taxon>Caryophyllales</taxon>
        <taxon>Caryophyllaceae</taxon>
        <taxon>Caryophylleae</taxon>
        <taxon>Saponaria</taxon>
    </lineage>
</organism>
<accession>A0AAW1HIR0</accession>
<reference evidence="1" key="1">
    <citation type="submission" date="2024-03" db="EMBL/GenBank/DDBJ databases">
        <title>WGS assembly of Saponaria officinalis var. Norfolk2.</title>
        <authorList>
            <person name="Jenkins J."/>
            <person name="Shu S."/>
            <person name="Grimwood J."/>
            <person name="Barry K."/>
            <person name="Goodstein D."/>
            <person name="Schmutz J."/>
            <person name="Leebens-Mack J."/>
            <person name="Osbourn A."/>
        </authorList>
    </citation>
    <scope>NUCLEOTIDE SEQUENCE [LARGE SCALE GENOMIC DNA]</scope>
    <source>
        <strain evidence="1">JIC</strain>
    </source>
</reference>
<dbReference type="AlphaFoldDB" id="A0AAW1HIR0"/>
<keyword evidence="2" id="KW-1185">Reference proteome</keyword>
<protein>
    <submittedName>
        <fullName evidence="1">Uncharacterized protein</fullName>
    </submittedName>
</protein>
<gene>
    <name evidence="1" type="ORF">RND81_11G088700</name>
</gene>
<sequence>MTTELPPSMTAMFTPETLMKTVMKVKVRRFGVVMRRIFREFRSCVVKFVSLVLVLLMLMNSPPFTISVLINFRIAQVREGTPVMQFRPIFCSSKYLAYHPPSSSSSEAECGKLLTVGLLRSIAQLITRLLLRSVNVPFETINILENDFLRQS</sequence>
<dbReference type="EMBL" id="JBDFQZ010000011">
    <property type="protein sequence ID" value="KAK9676616.1"/>
    <property type="molecule type" value="Genomic_DNA"/>
</dbReference>
<dbReference type="Proteomes" id="UP001443914">
    <property type="component" value="Unassembled WGS sequence"/>
</dbReference>